<dbReference type="GO" id="GO:0010181">
    <property type="term" value="F:FMN binding"/>
    <property type="evidence" value="ECO:0007669"/>
    <property type="project" value="TreeGrafter"/>
</dbReference>
<dbReference type="EMBL" id="CP033930">
    <property type="protein sequence ID" value="AZB18522.1"/>
    <property type="molecule type" value="Genomic_DNA"/>
</dbReference>
<dbReference type="RefSeq" id="WP_027375517.1">
    <property type="nucleotide sequence ID" value="NZ_CP033930.1"/>
</dbReference>
<feature type="domain" description="NADPH-dependent FMN reductase-like" evidence="1">
    <location>
        <begin position="5"/>
        <end position="149"/>
    </location>
</feature>
<reference evidence="2 3" key="1">
    <citation type="submission" date="2018-11" db="EMBL/GenBank/DDBJ databases">
        <title>Proposal to divide the Flavobacteriaceae and reorganize its genera based on Amino Acid Identity values calculated from whole genome sequences.</title>
        <authorList>
            <person name="Nicholson A.C."/>
            <person name="Gulvik C.A."/>
            <person name="Whitney A.M."/>
            <person name="Humrighouse B.W."/>
            <person name="Bell M."/>
            <person name="Holmes B."/>
            <person name="Steigerwalt A.G."/>
            <person name="Villarma A."/>
            <person name="Sheth M."/>
            <person name="Batra D."/>
            <person name="Pryor J."/>
            <person name="Bernardet J.-F."/>
            <person name="Hugo C."/>
            <person name="Kampfer P."/>
            <person name="Newman J."/>
            <person name="McQuiston J.R."/>
        </authorList>
    </citation>
    <scope>NUCLEOTIDE SEQUENCE [LARGE SCALE GENOMIC DNA]</scope>
    <source>
        <strain evidence="2 3">H5559</strain>
    </source>
</reference>
<organism evidence="2 3">
    <name type="scientific">Chryseobacterium indologenes</name>
    <name type="common">Flavobacterium indologenes</name>
    <dbReference type="NCBI Taxonomy" id="253"/>
    <lineage>
        <taxon>Bacteria</taxon>
        <taxon>Pseudomonadati</taxon>
        <taxon>Bacteroidota</taxon>
        <taxon>Flavobacteriia</taxon>
        <taxon>Flavobacteriales</taxon>
        <taxon>Weeksellaceae</taxon>
        <taxon>Chryseobacterium group</taxon>
        <taxon>Chryseobacterium</taxon>
    </lineage>
</organism>
<dbReference type="GO" id="GO:0005829">
    <property type="term" value="C:cytosol"/>
    <property type="evidence" value="ECO:0007669"/>
    <property type="project" value="TreeGrafter"/>
</dbReference>
<sequence length="184" mass="20481">MNNVIGLIAGSLRKESFSKKIARALVSMAPPGFEFTIVSIEDLPIYNQDFDDHNNVPESYVKFRQVIKSLNGVIFITPEHNRSVPAALKNAIDVASRPAGKNVWDGKPGAVFSSSPGNLSAFGANHHLRQSLVFLNIPAMQQPEVYLPHIDKVWDENGSLKDEDTIDFLQKAVDAYIEWFKKNS</sequence>
<gene>
    <name evidence="2" type="ORF">EG352_12415</name>
</gene>
<dbReference type="PANTHER" id="PTHR30543">
    <property type="entry name" value="CHROMATE REDUCTASE"/>
    <property type="match status" value="1"/>
</dbReference>
<dbReference type="Pfam" id="PF03358">
    <property type="entry name" value="FMN_red"/>
    <property type="match status" value="1"/>
</dbReference>
<dbReference type="GO" id="GO:0016491">
    <property type="term" value="F:oxidoreductase activity"/>
    <property type="evidence" value="ECO:0007669"/>
    <property type="project" value="InterPro"/>
</dbReference>
<evidence type="ECO:0000313" key="3">
    <source>
        <dbReference type="Proteomes" id="UP000269015"/>
    </source>
</evidence>
<evidence type="ECO:0000313" key="2">
    <source>
        <dbReference type="EMBL" id="AZB18522.1"/>
    </source>
</evidence>
<protein>
    <submittedName>
        <fullName evidence="2">NAD(P)H-dependent oxidoreductase</fullName>
    </submittedName>
</protein>
<name>A0AAD1DWQ2_CHRID</name>
<dbReference type="Proteomes" id="UP000269015">
    <property type="component" value="Chromosome"/>
</dbReference>
<dbReference type="PANTHER" id="PTHR30543:SF21">
    <property type="entry name" value="NAD(P)H-DEPENDENT FMN REDUCTASE LOT6"/>
    <property type="match status" value="1"/>
</dbReference>
<proteinExistence type="predicted"/>
<dbReference type="InterPro" id="IPR050712">
    <property type="entry name" value="NAD(P)H-dep_reductase"/>
</dbReference>
<dbReference type="AlphaFoldDB" id="A0AAD1DWQ2"/>
<evidence type="ECO:0000259" key="1">
    <source>
        <dbReference type="Pfam" id="PF03358"/>
    </source>
</evidence>
<dbReference type="Gene3D" id="3.40.50.360">
    <property type="match status" value="1"/>
</dbReference>
<dbReference type="InterPro" id="IPR005025">
    <property type="entry name" value="FMN_Rdtase-like_dom"/>
</dbReference>
<dbReference type="SUPFAM" id="SSF52218">
    <property type="entry name" value="Flavoproteins"/>
    <property type="match status" value="1"/>
</dbReference>
<accession>A0AAD1DWQ2</accession>
<dbReference type="InterPro" id="IPR029039">
    <property type="entry name" value="Flavoprotein-like_sf"/>
</dbReference>